<gene>
    <name evidence="1" type="ORF">AS156_06280</name>
</gene>
<evidence type="ECO:0000313" key="1">
    <source>
        <dbReference type="EMBL" id="KWV54890.1"/>
    </source>
</evidence>
<dbReference type="Proteomes" id="UP000057737">
    <property type="component" value="Unassembled WGS sequence"/>
</dbReference>
<reference evidence="1 2" key="1">
    <citation type="submission" date="2015-11" db="EMBL/GenBank/DDBJ databases">
        <title>Draft Genome Sequence of the Strain BR 10303 (Bradyrhizobium sp.) isolated from nodules of Centrolobium paraense.</title>
        <authorList>
            <person name="Zelli J.E."/>
            <person name="Simoes-Araujo J.L."/>
            <person name="Barauna A.C."/>
            <person name="Silva K."/>
        </authorList>
    </citation>
    <scope>NUCLEOTIDE SEQUENCE [LARGE SCALE GENOMIC DNA]</scope>
    <source>
        <strain evidence="1 2">BR 10303</strain>
    </source>
</reference>
<dbReference type="OrthoDB" id="8139545at2"/>
<dbReference type="EMBL" id="LNCU01000069">
    <property type="protein sequence ID" value="KWV54890.1"/>
    <property type="molecule type" value="Genomic_DNA"/>
</dbReference>
<comment type="caution">
    <text evidence="1">The sequence shown here is derived from an EMBL/GenBank/DDBJ whole genome shotgun (WGS) entry which is preliminary data.</text>
</comment>
<dbReference type="AlphaFoldDB" id="A0A120FN62"/>
<sequence>MFTYQTTDQKEARRLRIAQFNGRPATVRSAGATVTGRVRSIVEGKAGVGATWVITIIPDEPAAPKPRLAPRMHIAAEDYL</sequence>
<accession>A0A120FN62</accession>
<proteinExistence type="predicted"/>
<protein>
    <submittedName>
        <fullName evidence="1">Uncharacterized protein</fullName>
    </submittedName>
</protein>
<keyword evidence="2" id="KW-1185">Reference proteome</keyword>
<organism evidence="1 2">
    <name type="scientific">Bradyrhizobium macuxiense</name>
    <dbReference type="NCBI Taxonomy" id="1755647"/>
    <lineage>
        <taxon>Bacteria</taxon>
        <taxon>Pseudomonadati</taxon>
        <taxon>Pseudomonadota</taxon>
        <taxon>Alphaproteobacteria</taxon>
        <taxon>Hyphomicrobiales</taxon>
        <taxon>Nitrobacteraceae</taxon>
        <taxon>Bradyrhizobium</taxon>
    </lineage>
</organism>
<name>A0A120FN62_9BRAD</name>
<evidence type="ECO:0000313" key="2">
    <source>
        <dbReference type="Proteomes" id="UP000057737"/>
    </source>
</evidence>